<dbReference type="InterPro" id="IPR053710">
    <property type="entry name" value="Arylamine_NAT_domain_sf"/>
</dbReference>
<proteinExistence type="inferred from homology"/>
<sequence>MEQYVQDYLNQLNVAPQLQGLALISALYKAHIATFPFNSANVILKANLSLEPEALFDRVVTNRRGGYCFEHNKVFYLALKALGFTVRPIITRVLLDGNEQNGRLHRVTLLEFQGKQYIVDVGFGVLNPRFIVPLKTTTIDAPNGRYSLEQTGEQAYRLALAPNNDQPITLYRFDLSEFTEMDCNIGHFYSSQHENAAFVNNLVVSRIMDNERILIRNNQVTFFDDAHNQQEVFTITSAKQLHSLLTEQCLVGLTFAQTQTLFEFINRER</sequence>
<accession>A0ABU8EWP6</accession>
<evidence type="ECO:0000256" key="1">
    <source>
        <dbReference type="ARBA" id="ARBA00006547"/>
    </source>
</evidence>
<dbReference type="InterPro" id="IPR038765">
    <property type="entry name" value="Papain-like_cys_pep_sf"/>
</dbReference>
<dbReference type="Pfam" id="PF00797">
    <property type="entry name" value="Acetyltransf_2"/>
    <property type="match status" value="1"/>
</dbReference>
<gene>
    <name evidence="3" type="ORF">WAE96_16985</name>
</gene>
<dbReference type="RefSeq" id="WP_336436360.1">
    <property type="nucleotide sequence ID" value="NZ_JBAWKS010000002.1"/>
</dbReference>
<reference evidence="3 4" key="1">
    <citation type="submission" date="2023-12" db="EMBL/GenBank/DDBJ databases">
        <title>Friends and Foes: Symbiotic and Algicidal bacterial influence on Karenia brevis blooms.</title>
        <authorList>
            <person name="Fei C."/>
            <person name="Mohamed A.R."/>
            <person name="Booker A."/>
            <person name="Arshad M."/>
            <person name="Klass S."/>
            <person name="Ahn S."/>
            <person name="Gilbert P.M."/>
            <person name="Heil C.A."/>
            <person name="Martinez J.M."/>
            <person name="Amin S.A."/>
        </authorList>
    </citation>
    <scope>NUCLEOTIDE SEQUENCE [LARGE SCALE GENOMIC DNA]</scope>
    <source>
        <strain evidence="3 4">CE15</strain>
    </source>
</reference>
<dbReference type="PANTHER" id="PTHR11786:SF0">
    <property type="entry name" value="ARYLAMINE N-ACETYLTRANSFERASE 4-RELATED"/>
    <property type="match status" value="1"/>
</dbReference>
<evidence type="ECO:0000313" key="3">
    <source>
        <dbReference type="EMBL" id="MEI4551373.1"/>
    </source>
</evidence>
<dbReference type="InterPro" id="IPR001447">
    <property type="entry name" value="Arylamine_N-AcTrfase"/>
</dbReference>
<organism evidence="3 4">
    <name type="scientific">Pseudoalteromonas spongiae</name>
    <dbReference type="NCBI Taxonomy" id="298657"/>
    <lineage>
        <taxon>Bacteria</taxon>
        <taxon>Pseudomonadati</taxon>
        <taxon>Pseudomonadota</taxon>
        <taxon>Gammaproteobacteria</taxon>
        <taxon>Alteromonadales</taxon>
        <taxon>Pseudoalteromonadaceae</taxon>
        <taxon>Pseudoalteromonas</taxon>
    </lineage>
</organism>
<dbReference type="SUPFAM" id="SSF54001">
    <property type="entry name" value="Cysteine proteinases"/>
    <property type="match status" value="1"/>
</dbReference>
<comment type="similarity">
    <text evidence="1 2">Belongs to the arylamine N-acetyltransferase family.</text>
</comment>
<dbReference type="Proteomes" id="UP001382455">
    <property type="component" value="Unassembled WGS sequence"/>
</dbReference>
<dbReference type="Gene3D" id="3.30.2140.20">
    <property type="match status" value="1"/>
</dbReference>
<protein>
    <submittedName>
        <fullName evidence="3">Arylamine N-acetyltransferase</fullName>
    </submittedName>
</protein>
<dbReference type="EMBL" id="JBAWKS010000002">
    <property type="protein sequence ID" value="MEI4551373.1"/>
    <property type="molecule type" value="Genomic_DNA"/>
</dbReference>
<evidence type="ECO:0000256" key="2">
    <source>
        <dbReference type="RuleBase" id="RU003452"/>
    </source>
</evidence>
<keyword evidence="4" id="KW-1185">Reference proteome</keyword>
<comment type="caution">
    <text evidence="3">The sequence shown here is derived from an EMBL/GenBank/DDBJ whole genome shotgun (WGS) entry which is preliminary data.</text>
</comment>
<name>A0ABU8EWP6_9GAMM</name>
<evidence type="ECO:0000313" key="4">
    <source>
        <dbReference type="Proteomes" id="UP001382455"/>
    </source>
</evidence>
<dbReference type="PRINTS" id="PR01543">
    <property type="entry name" value="ANATRNSFRASE"/>
</dbReference>
<dbReference type="PANTHER" id="PTHR11786">
    <property type="entry name" value="N-HYDROXYARYLAMINE O-ACETYLTRANSFERASE"/>
    <property type="match status" value="1"/>
</dbReference>